<dbReference type="InterPro" id="IPR007078">
    <property type="entry name" value="Haem_export_protD_CcmD"/>
</dbReference>
<keyword evidence="5 10" id="KW-0812">Transmembrane</keyword>
<evidence type="ECO:0000256" key="4">
    <source>
        <dbReference type="ARBA" id="ARBA00022519"/>
    </source>
</evidence>
<protein>
    <recommendedName>
        <fullName evidence="9">Cytochrome c-type biogenesis protein CcmD</fullName>
    </recommendedName>
</protein>
<reference evidence="11" key="1">
    <citation type="submission" date="2018-06" db="EMBL/GenBank/DDBJ databases">
        <authorList>
            <person name="Zhirakovskaya E."/>
        </authorList>
    </citation>
    <scope>NUCLEOTIDE SEQUENCE</scope>
</reference>
<dbReference type="GO" id="GO:1903607">
    <property type="term" value="P:cytochrome c biosynthetic process"/>
    <property type="evidence" value="ECO:0007669"/>
    <property type="project" value="TreeGrafter"/>
</dbReference>
<evidence type="ECO:0000256" key="1">
    <source>
        <dbReference type="ARBA" id="ARBA00004377"/>
    </source>
</evidence>
<evidence type="ECO:0000256" key="6">
    <source>
        <dbReference type="ARBA" id="ARBA00022748"/>
    </source>
</evidence>
<evidence type="ECO:0000256" key="7">
    <source>
        <dbReference type="ARBA" id="ARBA00022989"/>
    </source>
</evidence>
<keyword evidence="8 10" id="KW-0472">Membrane</keyword>
<dbReference type="NCBIfam" id="TIGR03141">
    <property type="entry name" value="cytochro_ccmD"/>
    <property type="match status" value="1"/>
</dbReference>
<evidence type="ECO:0000256" key="8">
    <source>
        <dbReference type="ARBA" id="ARBA00023136"/>
    </source>
</evidence>
<dbReference type="GO" id="GO:0005886">
    <property type="term" value="C:plasma membrane"/>
    <property type="evidence" value="ECO:0007669"/>
    <property type="project" value="UniProtKB-SubCell"/>
</dbReference>
<gene>
    <name evidence="11" type="ORF">MNBD_GAMMA08-2583</name>
</gene>
<keyword evidence="7 10" id="KW-1133">Transmembrane helix</keyword>
<keyword evidence="2" id="KW-0813">Transport</keyword>
<name>A0A3B0XJT3_9ZZZZ</name>
<evidence type="ECO:0000256" key="10">
    <source>
        <dbReference type="SAM" id="Phobius"/>
    </source>
</evidence>
<keyword evidence="4" id="KW-0997">Cell inner membrane</keyword>
<evidence type="ECO:0000256" key="9">
    <source>
        <dbReference type="ARBA" id="ARBA00032938"/>
    </source>
</evidence>
<dbReference type="EMBL" id="UOFH01000289">
    <property type="protein sequence ID" value="VAW64473.1"/>
    <property type="molecule type" value="Genomic_DNA"/>
</dbReference>
<evidence type="ECO:0000256" key="3">
    <source>
        <dbReference type="ARBA" id="ARBA00022475"/>
    </source>
</evidence>
<feature type="transmembrane region" description="Helical" evidence="10">
    <location>
        <begin position="12"/>
        <end position="36"/>
    </location>
</feature>
<dbReference type="PANTHER" id="PTHR37531:SF1">
    <property type="entry name" value="HEME EXPORTER PROTEIN D"/>
    <property type="match status" value="1"/>
</dbReference>
<sequence length="60" mass="7104">MSASEFFHMGGYAFFVWTSYGTALVLLGWIFVSPIFTKKNIIKELKIKYRQQERQQQENP</sequence>
<dbReference type="AlphaFoldDB" id="A0A3B0XJT3"/>
<comment type="subcellular location">
    <subcellularLocation>
        <location evidence="1">Cell inner membrane</location>
        <topology evidence="1">Single-pass membrane protein</topology>
    </subcellularLocation>
</comment>
<dbReference type="PANTHER" id="PTHR37531">
    <property type="entry name" value="HEME EXPORTER PROTEIN D"/>
    <property type="match status" value="1"/>
</dbReference>
<keyword evidence="3" id="KW-1003">Cell membrane</keyword>
<accession>A0A3B0XJT3</accession>
<evidence type="ECO:0000256" key="2">
    <source>
        <dbReference type="ARBA" id="ARBA00022448"/>
    </source>
</evidence>
<organism evidence="11">
    <name type="scientific">hydrothermal vent metagenome</name>
    <dbReference type="NCBI Taxonomy" id="652676"/>
    <lineage>
        <taxon>unclassified sequences</taxon>
        <taxon>metagenomes</taxon>
        <taxon>ecological metagenomes</taxon>
    </lineage>
</organism>
<dbReference type="Pfam" id="PF04995">
    <property type="entry name" value="CcmD"/>
    <property type="match status" value="1"/>
</dbReference>
<dbReference type="GO" id="GO:0017004">
    <property type="term" value="P:cytochrome complex assembly"/>
    <property type="evidence" value="ECO:0007669"/>
    <property type="project" value="UniProtKB-KW"/>
</dbReference>
<keyword evidence="6" id="KW-0201">Cytochrome c-type biogenesis</keyword>
<proteinExistence type="predicted"/>
<dbReference type="InterPro" id="IPR052075">
    <property type="entry name" value="Heme_exporter_D"/>
</dbReference>
<evidence type="ECO:0000256" key="5">
    <source>
        <dbReference type="ARBA" id="ARBA00022692"/>
    </source>
</evidence>
<dbReference type="GO" id="GO:0015886">
    <property type="term" value="P:heme transport"/>
    <property type="evidence" value="ECO:0007669"/>
    <property type="project" value="InterPro"/>
</dbReference>
<evidence type="ECO:0000313" key="11">
    <source>
        <dbReference type="EMBL" id="VAW64473.1"/>
    </source>
</evidence>